<dbReference type="InterPro" id="IPR013783">
    <property type="entry name" value="Ig-like_fold"/>
</dbReference>
<evidence type="ECO:0000313" key="2">
    <source>
        <dbReference type="EMBL" id="CCH27404.1"/>
    </source>
</evidence>
<organism evidence="2 3">
    <name type="scientific">Saccharothrix espanaensis (strain ATCC 51144 / DSM 44229 / JCM 9112 / NBRC 15066 / NRRL 15764)</name>
    <dbReference type="NCBI Taxonomy" id="1179773"/>
    <lineage>
        <taxon>Bacteria</taxon>
        <taxon>Bacillati</taxon>
        <taxon>Actinomycetota</taxon>
        <taxon>Actinomycetes</taxon>
        <taxon>Pseudonocardiales</taxon>
        <taxon>Pseudonocardiaceae</taxon>
        <taxon>Saccharothrix</taxon>
    </lineage>
</organism>
<sequence>MSALRARLSARVPVVLVAAFAAVLGSIPAAHAGTGPDPALAVQVPTGPYLVGQEIPIRITAANRGDVAEKVYVGTSPTSGSYLSLSGLGPLAHPGTTLAPGASTTVEVTGRIHHWQGVPVVRFSLYAPSDVDRGNNEAEVRLPFTSPDSGTGTATGLVYGDRDGDQVADPGEGLAGVRLQAHDGDLSHHYVVRTDAQGRYRFTGLPVRRYRLSVGQAPDGWVLPRSAEVDVDGNGEEYAEHRAVRPLSDRLGAVAGFDQEHHLVGDRARVFVTLTNNGPTDITGIKAGCDRSGGEGPHLVDLDVGDLAWDRPGVTVPAGQSRVYVISGTVPAKATGFGTANIGCDFGPDGDHAPEGYPRVLPYTRVDAPRADTWLVYYEDRDNDTIRDPDEAVVDLEVRLTDAISGVVADTARTDARGRVDFRNIPAGPYWAVLNGRWKYEPPNGGGLYVGTCVHCRGGQTTAVLPS</sequence>
<gene>
    <name evidence="2" type="ordered locus">BN6_00720</name>
</gene>
<dbReference type="STRING" id="1179773.BN6_00720"/>
<name>K0JRI1_SACES</name>
<dbReference type="Proteomes" id="UP000006281">
    <property type="component" value="Chromosome"/>
</dbReference>
<dbReference type="HOGENOM" id="CLU_602233_0_0_11"/>
<dbReference type="Gene3D" id="2.60.40.10">
    <property type="entry name" value="Immunoglobulins"/>
    <property type="match status" value="2"/>
</dbReference>
<evidence type="ECO:0000256" key="1">
    <source>
        <dbReference type="SAM" id="SignalP"/>
    </source>
</evidence>
<dbReference type="GO" id="GO:0005975">
    <property type="term" value="P:carbohydrate metabolic process"/>
    <property type="evidence" value="ECO:0007669"/>
    <property type="project" value="UniProtKB-ARBA"/>
</dbReference>
<reference evidence="2 3" key="1">
    <citation type="journal article" date="2012" name="BMC Genomics">
        <title>Complete genome sequence of Saccharothrix espanaensis DSM 44229T and comparison to the other completely sequenced Pseudonocardiaceae.</title>
        <authorList>
            <person name="Strobel T."/>
            <person name="Al-Dilaimi A."/>
            <person name="Blom J."/>
            <person name="Gessner A."/>
            <person name="Kalinowski J."/>
            <person name="Luzhetska M."/>
            <person name="Puhler A."/>
            <person name="Szczepanowski R."/>
            <person name="Bechthold A."/>
            <person name="Ruckert C."/>
        </authorList>
    </citation>
    <scope>NUCLEOTIDE SEQUENCE [LARGE SCALE GENOMIC DNA]</scope>
    <source>
        <strain evidence="3">ATCC 51144 / DSM 44229 / JCM 9112 / NBRC 15066 / NRRL 15764</strain>
    </source>
</reference>
<accession>K0JRI1</accession>
<evidence type="ECO:0008006" key="4">
    <source>
        <dbReference type="Google" id="ProtNLM"/>
    </source>
</evidence>
<dbReference type="AlphaFoldDB" id="K0JRI1"/>
<feature type="chain" id="PRO_5003833808" description="SD-repeat containing protein B domain-containing protein" evidence="1">
    <location>
        <begin position="33"/>
        <end position="467"/>
    </location>
</feature>
<feature type="signal peptide" evidence="1">
    <location>
        <begin position="1"/>
        <end position="32"/>
    </location>
</feature>
<dbReference type="KEGG" id="sesp:BN6_00720"/>
<dbReference type="EMBL" id="HE804045">
    <property type="protein sequence ID" value="CCH27404.1"/>
    <property type="molecule type" value="Genomic_DNA"/>
</dbReference>
<protein>
    <recommendedName>
        <fullName evidence="4">SD-repeat containing protein B domain-containing protein</fullName>
    </recommendedName>
</protein>
<keyword evidence="1" id="KW-0732">Signal</keyword>
<dbReference type="eggNOG" id="COG3170">
    <property type="taxonomic scope" value="Bacteria"/>
</dbReference>
<evidence type="ECO:0000313" key="3">
    <source>
        <dbReference type="Proteomes" id="UP000006281"/>
    </source>
</evidence>
<dbReference type="PATRIC" id="fig|1179773.3.peg.70"/>
<proteinExistence type="predicted"/>
<dbReference type="SUPFAM" id="SSF117074">
    <property type="entry name" value="Hypothetical protein PA1324"/>
    <property type="match status" value="2"/>
</dbReference>
<keyword evidence="3" id="KW-1185">Reference proteome</keyword>